<accession>A0ABM9N6Q7</accession>
<reference evidence="6 7" key="1">
    <citation type="submission" date="2024-01" db="EMBL/GenBank/DDBJ databases">
        <authorList>
            <person name="Botero Cardona J."/>
        </authorList>
    </citation>
    <scope>NUCLEOTIDE SEQUENCE [LARGE SCALE GENOMIC DNA]</scope>
    <source>
        <strain evidence="6 7">LMG 33000</strain>
    </source>
</reference>
<comment type="subcellular location">
    <subcellularLocation>
        <location evidence="1">Membrane</location>
        <topology evidence="1">Multi-pass membrane protein</topology>
    </subcellularLocation>
</comment>
<feature type="transmembrane region" description="Helical" evidence="5">
    <location>
        <begin position="148"/>
        <end position="170"/>
    </location>
</feature>
<dbReference type="Pfam" id="PF04973">
    <property type="entry name" value="NMN_transporter"/>
    <property type="match status" value="1"/>
</dbReference>
<gene>
    <name evidence="6" type="ORF">R54876_GBNLAHCA_01456</name>
</gene>
<keyword evidence="2 5" id="KW-0812">Transmembrane</keyword>
<feature type="transmembrane region" description="Helical" evidence="5">
    <location>
        <begin position="12"/>
        <end position="32"/>
    </location>
</feature>
<feature type="transmembrane region" description="Helical" evidence="5">
    <location>
        <begin position="176"/>
        <end position="196"/>
    </location>
</feature>
<feature type="transmembrane region" description="Helical" evidence="5">
    <location>
        <begin position="63"/>
        <end position="85"/>
    </location>
</feature>
<proteinExistence type="predicted"/>
<dbReference type="EMBL" id="CAWVOH010000004">
    <property type="protein sequence ID" value="CAK8054873.1"/>
    <property type="molecule type" value="Genomic_DNA"/>
</dbReference>
<evidence type="ECO:0000256" key="2">
    <source>
        <dbReference type="ARBA" id="ARBA00022692"/>
    </source>
</evidence>
<evidence type="ECO:0000313" key="7">
    <source>
        <dbReference type="Proteomes" id="UP001314241"/>
    </source>
</evidence>
<evidence type="ECO:0000313" key="6">
    <source>
        <dbReference type="EMBL" id="CAK8054873.1"/>
    </source>
</evidence>
<comment type="caution">
    <text evidence="6">The sequence shown here is derived from an EMBL/GenBank/DDBJ whole genome shotgun (WGS) entry which is preliminary data.</text>
</comment>
<feature type="transmembrane region" description="Helical" evidence="5">
    <location>
        <begin position="229"/>
        <end position="245"/>
    </location>
</feature>
<protein>
    <submittedName>
        <fullName evidence="6">Nicotinamide riboside transporter PnuC (PnuC)</fullName>
    </submittedName>
</protein>
<feature type="transmembrane region" description="Helical" evidence="5">
    <location>
        <begin position="97"/>
        <end position="127"/>
    </location>
</feature>
<keyword evidence="4 5" id="KW-0472">Membrane</keyword>
<keyword evidence="3 5" id="KW-1133">Transmembrane helix</keyword>
<name>A0ABM9N6Q7_9LACO</name>
<keyword evidence="7" id="KW-1185">Reference proteome</keyword>
<evidence type="ECO:0000256" key="3">
    <source>
        <dbReference type="ARBA" id="ARBA00022989"/>
    </source>
</evidence>
<dbReference type="InterPro" id="IPR006419">
    <property type="entry name" value="NMN_transpt_PnuC"/>
</dbReference>
<sequence>MKKLNKIANSWWFDLVGVVVIVLSIAAASYVGSNGHDIYNRFITPLSASWLFKGVSGSIITKWPLIGIFALLSAVASVMSTRLVAKKNNLGNTIGWINIFFSGVLDFLFGNVGAMFTYPLSWVLNYIPSRTWKKYDKDEVTLVSVQKMIIFLITSTALSFGLNALAYVWLGQGLNAIFWFTSISLAFSFVADMLNVFKSSQQWIFWALYNISQLVKSLFQFNFANVGKYIFYIINSVIVGITWFAKKEESK</sequence>
<evidence type="ECO:0000256" key="5">
    <source>
        <dbReference type="SAM" id="Phobius"/>
    </source>
</evidence>
<evidence type="ECO:0000256" key="4">
    <source>
        <dbReference type="ARBA" id="ARBA00023136"/>
    </source>
</evidence>
<dbReference type="RefSeq" id="WP_349642419.1">
    <property type="nucleotide sequence ID" value="NZ_CAWVOH010000004.1"/>
</dbReference>
<evidence type="ECO:0000256" key="1">
    <source>
        <dbReference type="ARBA" id="ARBA00004141"/>
    </source>
</evidence>
<organism evidence="6 7">
    <name type="scientific">Eupransor demetentiae</name>
    <dbReference type="NCBI Taxonomy" id="3109584"/>
    <lineage>
        <taxon>Bacteria</taxon>
        <taxon>Bacillati</taxon>
        <taxon>Bacillota</taxon>
        <taxon>Bacilli</taxon>
        <taxon>Lactobacillales</taxon>
        <taxon>Lactobacillaceae</taxon>
        <taxon>Eupransor</taxon>
    </lineage>
</organism>
<dbReference type="Proteomes" id="UP001314241">
    <property type="component" value="Unassembled WGS sequence"/>
</dbReference>